<dbReference type="PANTHER" id="PTHR14218:SF15">
    <property type="entry name" value="TRIPEPTIDYL-PEPTIDASE 1"/>
    <property type="match status" value="1"/>
</dbReference>
<keyword evidence="5" id="KW-0720">Serine protease</keyword>
<dbReference type="InterPro" id="IPR015366">
    <property type="entry name" value="S53_propep"/>
</dbReference>
<gene>
    <name evidence="11" type="ORF">BDV98DRAFT_651362</name>
</gene>
<keyword evidence="9" id="KW-0732">Signal</keyword>
<dbReference type="PANTHER" id="PTHR14218">
    <property type="entry name" value="PROTEASE S8 TRIPEPTIDYL PEPTIDASE I CLN2"/>
    <property type="match status" value="1"/>
</dbReference>
<evidence type="ECO:0000256" key="2">
    <source>
        <dbReference type="ARBA" id="ARBA00022670"/>
    </source>
</evidence>
<keyword evidence="6 8" id="KW-0106">Calcium</keyword>
<proteinExistence type="predicted"/>
<dbReference type="GO" id="GO:0008240">
    <property type="term" value="F:tripeptidyl-peptidase activity"/>
    <property type="evidence" value="ECO:0007669"/>
    <property type="project" value="TreeGrafter"/>
</dbReference>
<protein>
    <submittedName>
        <fullName evidence="11">Pro-kumamolisin, activation domain-containing protein</fullName>
    </submittedName>
</protein>
<dbReference type="Proteomes" id="UP000305067">
    <property type="component" value="Unassembled WGS sequence"/>
</dbReference>
<name>A0A5C3Q6G9_9AGAR</name>
<dbReference type="OrthoDB" id="409122at2759"/>
<dbReference type="InterPro" id="IPR030400">
    <property type="entry name" value="Sedolisin_dom"/>
</dbReference>
<dbReference type="SUPFAM" id="SSF52743">
    <property type="entry name" value="Subtilisin-like"/>
    <property type="match status" value="1"/>
</dbReference>
<dbReference type="STRING" id="1884261.A0A5C3Q6G9"/>
<evidence type="ECO:0000256" key="9">
    <source>
        <dbReference type="SAM" id="SignalP"/>
    </source>
</evidence>
<dbReference type="InterPro" id="IPR050819">
    <property type="entry name" value="Tripeptidyl-peptidase_I"/>
</dbReference>
<keyword evidence="3 8" id="KW-0479">Metal-binding</keyword>
<evidence type="ECO:0000256" key="1">
    <source>
        <dbReference type="ARBA" id="ARBA00004239"/>
    </source>
</evidence>
<feature type="binding site" evidence="8">
    <location>
        <position position="558"/>
    </location>
    <ligand>
        <name>Ca(2+)</name>
        <dbReference type="ChEBI" id="CHEBI:29108"/>
    </ligand>
</feature>
<feature type="binding site" evidence="8">
    <location>
        <position position="559"/>
    </location>
    <ligand>
        <name>Ca(2+)</name>
        <dbReference type="ChEBI" id="CHEBI:29108"/>
    </ligand>
</feature>
<feature type="binding site" evidence="8">
    <location>
        <position position="577"/>
    </location>
    <ligand>
        <name>Ca(2+)</name>
        <dbReference type="ChEBI" id="CHEBI:29108"/>
    </ligand>
</feature>
<evidence type="ECO:0000256" key="8">
    <source>
        <dbReference type="PROSITE-ProRule" id="PRU01032"/>
    </source>
</evidence>
<dbReference type="EMBL" id="ML178845">
    <property type="protein sequence ID" value="TFK97714.1"/>
    <property type="molecule type" value="Genomic_DNA"/>
</dbReference>
<comment type="caution">
    <text evidence="8">Lacks conserved residue(s) required for the propagation of feature annotation.</text>
</comment>
<evidence type="ECO:0000313" key="11">
    <source>
        <dbReference type="EMBL" id="TFK97714.1"/>
    </source>
</evidence>
<evidence type="ECO:0000259" key="10">
    <source>
        <dbReference type="PROSITE" id="PS51695"/>
    </source>
</evidence>
<dbReference type="PROSITE" id="PS51695">
    <property type="entry name" value="SEDOLISIN"/>
    <property type="match status" value="1"/>
</dbReference>
<comment type="subcellular location">
    <subcellularLocation>
        <location evidence="1">Secreted</location>
        <location evidence="1">Extracellular space</location>
    </subcellularLocation>
</comment>
<dbReference type="GO" id="GO:0004252">
    <property type="term" value="F:serine-type endopeptidase activity"/>
    <property type="evidence" value="ECO:0007669"/>
    <property type="project" value="InterPro"/>
</dbReference>
<keyword evidence="4" id="KW-0378">Hydrolase</keyword>
<dbReference type="Gene3D" id="3.40.50.200">
    <property type="entry name" value="Peptidase S8/S53 domain"/>
    <property type="match status" value="1"/>
</dbReference>
<organism evidence="11 12">
    <name type="scientific">Pterulicium gracile</name>
    <dbReference type="NCBI Taxonomy" id="1884261"/>
    <lineage>
        <taxon>Eukaryota</taxon>
        <taxon>Fungi</taxon>
        <taxon>Dikarya</taxon>
        <taxon>Basidiomycota</taxon>
        <taxon>Agaricomycotina</taxon>
        <taxon>Agaricomycetes</taxon>
        <taxon>Agaricomycetidae</taxon>
        <taxon>Agaricales</taxon>
        <taxon>Pleurotineae</taxon>
        <taxon>Pterulaceae</taxon>
        <taxon>Pterulicium</taxon>
    </lineage>
</organism>
<evidence type="ECO:0000256" key="4">
    <source>
        <dbReference type="ARBA" id="ARBA00022801"/>
    </source>
</evidence>
<dbReference type="CDD" id="cd11377">
    <property type="entry name" value="Pro-peptidase_S53"/>
    <property type="match status" value="1"/>
</dbReference>
<keyword evidence="12" id="KW-1185">Reference proteome</keyword>
<dbReference type="GO" id="GO:0046872">
    <property type="term" value="F:metal ion binding"/>
    <property type="evidence" value="ECO:0007669"/>
    <property type="project" value="UniProtKB-UniRule"/>
</dbReference>
<reference evidence="11 12" key="1">
    <citation type="journal article" date="2019" name="Nat. Ecol. Evol.">
        <title>Megaphylogeny resolves global patterns of mushroom evolution.</title>
        <authorList>
            <person name="Varga T."/>
            <person name="Krizsan K."/>
            <person name="Foldi C."/>
            <person name="Dima B."/>
            <person name="Sanchez-Garcia M."/>
            <person name="Sanchez-Ramirez S."/>
            <person name="Szollosi G.J."/>
            <person name="Szarkandi J.G."/>
            <person name="Papp V."/>
            <person name="Albert L."/>
            <person name="Andreopoulos W."/>
            <person name="Angelini C."/>
            <person name="Antonin V."/>
            <person name="Barry K.W."/>
            <person name="Bougher N.L."/>
            <person name="Buchanan P."/>
            <person name="Buyck B."/>
            <person name="Bense V."/>
            <person name="Catcheside P."/>
            <person name="Chovatia M."/>
            <person name="Cooper J."/>
            <person name="Damon W."/>
            <person name="Desjardin D."/>
            <person name="Finy P."/>
            <person name="Geml J."/>
            <person name="Haridas S."/>
            <person name="Hughes K."/>
            <person name="Justo A."/>
            <person name="Karasinski D."/>
            <person name="Kautmanova I."/>
            <person name="Kiss B."/>
            <person name="Kocsube S."/>
            <person name="Kotiranta H."/>
            <person name="LaButti K.M."/>
            <person name="Lechner B.E."/>
            <person name="Liimatainen K."/>
            <person name="Lipzen A."/>
            <person name="Lukacs Z."/>
            <person name="Mihaltcheva S."/>
            <person name="Morgado L.N."/>
            <person name="Niskanen T."/>
            <person name="Noordeloos M.E."/>
            <person name="Ohm R.A."/>
            <person name="Ortiz-Santana B."/>
            <person name="Ovrebo C."/>
            <person name="Racz N."/>
            <person name="Riley R."/>
            <person name="Savchenko A."/>
            <person name="Shiryaev A."/>
            <person name="Soop K."/>
            <person name="Spirin V."/>
            <person name="Szebenyi C."/>
            <person name="Tomsovsky M."/>
            <person name="Tulloss R.E."/>
            <person name="Uehling J."/>
            <person name="Grigoriev I.V."/>
            <person name="Vagvolgyi C."/>
            <person name="Papp T."/>
            <person name="Martin F.M."/>
            <person name="Miettinen O."/>
            <person name="Hibbett D.S."/>
            <person name="Nagy L.G."/>
        </authorList>
    </citation>
    <scope>NUCLEOTIDE SEQUENCE [LARGE SCALE GENOMIC DNA]</scope>
    <source>
        <strain evidence="11 12">CBS 309.79</strain>
    </source>
</reference>
<dbReference type="CDD" id="cd04056">
    <property type="entry name" value="Peptidases_S53"/>
    <property type="match status" value="1"/>
</dbReference>
<feature type="binding site" evidence="8">
    <location>
        <position position="579"/>
    </location>
    <ligand>
        <name>Ca(2+)</name>
        <dbReference type="ChEBI" id="CHEBI:29108"/>
    </ligand>
</feature>
<evidence type="ECO:0000256" key="6">
    <source>
        <dbReference type="ARBA" id="ARBA00022837"/>
    </source>
</evidence>
<feature type="signal peptide" evidence="9">
    <location>
        <begin position="1"/>
        <end position="19"/>
    </location>
</feature>
<keyword evidence="7" id="KW-0865">Zymogen</keyword>
<accession>A0A5C3Q6G9</accession>
<comment type="cofactor">
    <cofactor evidence="8">
        <name>Ca(2+)</name>
        <dbReference type="ChEBI" id="CHEBI:29108"/>
    </cofactor>
    <text evidence="8">Binds 1 Ca(2+) ion per subunit.</text>
</comment>
<sequence>MISLRFVLLATVLSSAALASTDPQRHYRQRREVAPTGFKAIDRAPEDEPITLHIALAQRDFSGLEKALYAASTPGSEKYGQYLTKDQVNAHVAPSDETVDAVSNWLTARGLSSSSITPSGDWITVNATVSQASQLLEAEFITYEHPELDKTLTRTLSYSVPSELKEHVSTIHPTIAFPVVDSLPKRTMQEALEMHKAADPNAGVSQNDAGSNEIPESCFYDRNDPANDPDLFWKPWGAPCTHDLYQIPYKNMTEPIEGTSLWFSGFYHEFANTRRTSAYLQQWRPDLLPDRAQFHLLSITGGMNNQLPAGAGLFATTQLWLAASLPVNTPITFMSVGTERSSDFMDWFFDQADYLLNMDDPPSVLLHHMSVLESEVDPELAQLLCNKYAQLSARGVSLIFPVSMGGVGGPYLNPDDSTCSKFQLSFPASCPFVTSIGGTQMSFDGRSETPPSDWAANNGGFSNLFSRPAYQESAAAGFLEQLGDKHSGYFDRAGRGVPDVALQEWVSDAVSAMGAPGMSAGWFGGIVAMLNEELVQAGKPRLGFLNPLLYANDGVFRDVAVGSNPGCGTDGFNATTGWDPVTGLGAPMYPRLRAAVGL</sequence>
<evidence type="ECO:0000256" key="5">
    <source>
        <dbReference type="ARBA" id="ARBA00022825"/>
    </source>
</evidence>
<feature type="chain" id="PRO_5022921878" evidence="9">
    <location>
        <begin position="20"/>
        <end position="598"/>
    </location>
</feature>
<feature type="domain" description="Peptidase S53" evidence="10">
    <location>
        <begin position="235"/>
        <end position="598"/>
    </location>
</feature>
<evidence type="ECO:0000313" key="12">
    <source>
        <dbReference type="Proteomes" id="UP000305067"/>
    </source>
</evidence>
<dbReference type="Pfam" id="PF09286">
    <property type="entry name" value="Pro-kuma_activ"/>
    <property type="match status" value="1"/>
</dbReference>
<dbReference type="SMART" id="SM00944">
    <property type="entry name" value="Pro-kuma_activ"/>
    <property type="match status" value="1"/>
</dbReference>
<evidence type="ECO:0000256" key="7">
    <source>
        <dbReference type="ARBA" id="ARBA00023145"/>
    </source>
</evidence>
<keyword evidence="2" id="KW-0645">Protease</keyword>
<dbReference type="InterPro" id="IPR036852">
    <property type="entry name" value="Peptidase_S8/S53_dom_sf"/>
</dbReference>
<dbReference type="AlphaFoldDB" id="A0A5C3Q6G9"/>
<dbReference type="GO" id="GO:0005576">
    <property type="term" value="C:extracellular region"/>
    <property type="evidence" value="ECO:0007669"/>
    <property type="project" value="UniProtKB-SubCell"/>
</dbReference>
<dbReference type="GO" id="GO:0006508">
    <property type="term" value="P:proteolysis"/>
    <property type="evidence" value="ECO:0007669"/>
    <property type="project" value="UniProtKB-KW"/>
</dbReference>
<evidence type="ECO:0000256" key="3">
    <source>
        <dbReference type="ARBA" id="ARBA00022723"/>
    </source>
</evidence>
<dbReference type="SUPFAM" id="SSF54897">
    <property type="entry name" value="Protease propeptides/inhibitors"/>
    <property type="match status" value="1"/>
</dbReference>